<dbReference type="Proteomes" id="UP001152320">
    <property type="component" value="Chromosome 1"/>
</dbReference>
<name>A0A9Q1CNQ8_HOLLE</name>
<reference evidence="3" key="1">
    <citation type="submission" date="2021-10" db="EMBL/GenBank/DDBJ databases">
        <title>Tropical sea cucumber genome reveals ecological adaptation and Cuvierian tubules defense mechanism.</title>
        <authorList>
            <person name="Chen T."/>
        </authorList>
    </citation>
    <scope>NUCLEOTIDE SEQUENCE</scope>
    <source>
        <strain evidence="3">Nanhai2018</strain>
        <tissue evidence="3">Muscle</tissue>
    </source>
</reference>
<dbReference type="OrthoDB" id="6135382at2759"/>
<accession>A0A9Q1CNQ8</accession>
<feature type="region of interest" description="Disordered" evidence="1">
    <location>
        <begin position="206"/>
        <end position="240"/>
    </location>
</feature>
<keyword evidence="4" id="KW-1185">Reference proteome</keyword>
<evidence type="ECO:0000313" key="4">
    <source>
        <dbReference type="Proteomes" id="UP001152320"/>
    </source>
</evidence>
<evidence type="ECO:0000259" key="2">
    <source>
        <dbReference type="PROSITE" id="PS50972"/>
    </source>
</evidence>
<organism evidence="3 4">
    <name type="scientific">Holothuria leucospilota</name>
    <name type="common">Black long sea cucumber</name>
    <name type="synonym">Mertensiothuria leucospilota</name>
    <dbReference type="NCBI Taxonomy" id="206669"/>
    <lineage>
        <taxon>Eukaryota</taxon>
        <taxon>Metazoa</taxon>
        <taxon>Echinodermata</taxon>
        <taxon>Eleutherozoa</taxon>
        <taxon>Echinozoa</taxon>
        <taxon>Holothuroidea</taxon>
        <taxon>Aspidochirotacea</taxon>
        <taxon>Aspidochirotida</taxon>
        <taxon>Holothuriidae</taxon>
        <taxon>Holothuria</taxon>
    </lineage>
</organism>
<evidence type="ECO:0000313" key="3">
    <source>
        <dbReference type="EMBL" id="KAJ8048757.1"/>
    </source>
</evidence>
<comment type="caution">
    <text evidence="3">The sequence shown here is derived from an EMBL/GenBank/DDBJ whole genome shotgun (WGS) entry which is preliminary data.</text>
</comment>
<protein>
    <recommendedName>
        <fullName evidence="2">Pterin-binding domain-containing protein</fullName>
    </recommendedName>
</protein>
<dbReference type="AlphaFoldDB" id="A0A9Q1CNQ8"/>
<evidence type="ECO:0000256" key="1">
    <source>
        <dbReference type="SAM" id="MobiDB-lite"/>
    </source>
</evidence>
<sequence>MKIEEIKVQKIDCDALLLMDDDEMKKYIPAFGDRLAVVAYCKKKQGQRVSHSVLDKLKKKLNRKRGARVNSDSYVNASTTKSSKTEDRQTIEYKRIELGWKHFDSECKQYKQVRSQNGGGCRQLRVSVVWGKDDIIKEGKSLFFHKGKSSKGHVNDLLFTVQDFRNIEMGNETIEDVYKATCVKLLRLYVCTKSHVDTMSDEEEIVMGKSSSPSTTFELDETLPEPKNTSTPSNLDSAHIDNSGISGVVEVIDDVEHDNCSQEVVASAVEHPTEEILVSAIDLDLGASTVASEPAVHDVADTREEAVT</sequence>
<gene>
    <name evidence="3" type="ORF">HOLleu_01203</name>
</gene>
<dbReference type="InterPro" id="IPR000489">
    <property type="entry name" value="Pterin-binding_dom"/>
</dbReference>
<dbReference type="GO" id="GO:0042558">
    <property type="term" value="P:pteridine-containing compound metabolic process"/>
    <property type="evidence" value="ECO:0007669"/>
    <property type="project" value="InterPro"/>
</dbReference>
<proteinExistence type="predicted"/>
<feature type="compositionally biased region" description="Polar residues" evidence="1">
    <location>
        <begin position="227"/>
        <end position="236"/>
    </location>
</feature>
<dbReference type="EMBL" id="JAIZAY010000001">
    <property type="protein sequence ID" value="KAJ8048757.1"/>
    <property type="molecule type" value="Genomic_DNA"/>
</dbReference>
<dbReference type="PROSITE" id="PS50972">
    <property type="entry name" value="PTERIN_BINDING"/>
    <property type="match status" value="1"/>
</dbReference>
<feature type="domain" description="Pterin-binding" evidence="2">
    <location>
        <begin position="243"/>
        <end position="308"/>
    </location>
</feature>